<gene>
    <name evidence="2" type="ORF">O0S09_04745</name>
</gene>
<dbReference type="RefSeq" id="WP_268922822.1">
    <property type="nucleotide sequence ID" value="NZ_JAPTGC010000005.1"/>
</dbReference>
<organism evidence="2 3">
    <name type="scientific">Methanocorpusculum vombati</name>
    <dbReference type="NCBI Taxonomy" id="3002864"/>
    <lineage>
        <taxon>Archaea</taxon>
        <taxon>Methanobacteriati</taxon>
        <taxon>Methanobacteriota</taxon>
        <taxon>Stenosarchaea group</taxon>
        <taxon>Methanomicrobia</taxon>
        <taxon>Methanomicrobiales</taxon>
        <taxon>Methanocorpusculaceae</taxon>
        <taxon>Methanocorpusculum</taxon>
    </lineage>
</organism>
<keyword evidence="1" id="KW-0812">Transmembrane</keyword>
<comment type="caution">
    <text evidence="2">The sequence shown here is derived from an EMBL/GenBank/DDBJ whole genome shotgun (WGS) entry which is preliminary data.</text>
</comment>
<evidence type="ECO:0000313" key="3">
    <source>
        <dbReference type="Proteomes" id="UP001141336"/>
    </source>
</evidence>
<evidence type="ECO:0000313" key="2">
    <source>
        <dbReference type="EMBL" id="MCZ0862565.1"/>
    </source>
</evidence>
<protein>
    <recommendedName>
        <fullName evidence="4">Archaeal Type IV pilin N-terminal domain-containing protein</fullName>
    </recommendedName>
</protein>
<keyword evidence="3" id="KW-1185">Reference proteome</keyword>
<dbReference type="NCBIfam" id="TIGR02537">
    <property type="entry name" value="arch_flag_Nterm"/>
    <property type="match status" value="1"/>
</dbReference>
<evidence type="ECO:0000256" key="1">
    <source>
        <dbReference type="SAM" id="Phobius"/>
    </source>
</evidence>
<keyword evidence="1" id="KW-0472">Membrane</keyword>
<dbReference type="InterPro" id="IPR013373">
    <property type="entry name" value="Flagellin/pilin_N_arc"/>
</dbReference>
<sequence length="291" mass="30905">MNRNNEDNAVSPAIATILIVLMTVIAAAAAAVVVMGMADTQPDYVVGLIVKAAPAGSDAVVTLYGSRDIPGLVRLEVIDAGSSSGAFVEAWNGAAGTAPVGVPLTAKGVARPAEEMPSYATNVWVKGTFADGTDQVLLMQAVTFTNAEPAGSDDGDEDAGPGYTINAQEWSEYYNANKWSISLPKDTLLQFHDGYVFVTSQYSYDPHWLNVDDINTLNAQDFLQKSLGTHSGFVLDLSEEKISNAQEVDSLPSSPSDEVGTLVKYGDKLYAKVRFDAGNKNDWVVVGTKTT</sequence>
<dbReference type="Proteomes" id="UP001141336">
    <property type="component" value="Unassembled WGS sequence"/>
</dbReference>
<reference evidence="2" key="1">
    <citation type="submission" date="2022-12" db="EMBL/GenBank/DDBJ databases">
        <title>Isolation and characterisation of novel Methanocorpusculum spp. from native Australian herbivores indicates the genus is ancestrally host-associated.</title>
        <authorList>
            <person name="Volmer J.G."/>
            <person name="Soo R.M."/>
            <person name="Evans P.N."/>
            <person name="Hoedt E.C."/>
            <person name="Astorga Alsina A.L."/>
            <person name="Woodcroft B.J."/>
            <person name="Tyson G.W."/>
            <person name="Hugenholtz P."/>
            <person name="Morrison M."/>
        </authorList>
    </citation>
    <scope>NUCLEOTIDE SEQUENCE</scope>
    <source>
        <strain evidence="2">CW153</strain>
    </source>
</reference>
<keyword evidence="1" id="KW-1133">Transmembrane helix</keyword>
<dbReference type="EMBL" id="JAPTGC010000005">
    <property type="protein sequence ID" value="MCZ0862565.1"/>
    <property type="molecule type" value="Genomic_DNA"/>
</dbReference>
<accession>A0ABT4ILC1</accession>
<proteinExistence type="predicted"/>
<feature type="transmembrane region" description="Helical" evidence="1">
    <location>
        <begin position="12"/>
        <end position="34"/>
    </location>
</feature>
<evidence type="ECO:0008006" key="4">
    <source>
        <dbReference type="Google" id="ProtNLM"/>
    </source>
</evidence>
<name>A0ABT4ILC1_9EURY</name>